<evidence type="ECO:0000256" key="1">
    <source>
        <dbReference type="ARBA" id="ARBA00004123"/>
    </source>
</evidence>
<evidence type="ECO:0000259" key="5">
    <source>
        <dbReference type="Pfam" id="PF02463"/>
    </source>
</evidence>
<comment type="subcellular location">
    <subcellularLocation>
        <location evidence="1">Nucleus</location>
    </subcellularLocation>
</comment>
<dbReference type="Pfam" id="PF02463">
    <property type="entry name" value="SMC_N"/>
    <property type="match status" value="1"/>
</dbReference>
<sequence>MTPQSADDGKVHDENMEEDDKNMEEGRALKSTLSVDGEPFQADAIADSKRDRLRSSLAGVEVSSNGIETNSNRNQSLKPVSEEAVLRPANRSDDAWIEGEGDLVVVHEAGCSLQLASPQGRGEVRLVAPECGVEGGTDTVAPVLILDWLELTNFKSYWGLVRVGPFHNRLSAIIGPNGSGKSNMIDALLFVFGRRAIQLRQKKLTQLIHSSANHKADFARVSVIFARSYKSNNQQANNQQANNQQADNQQANNQGSSYQGIDGHEFKREYAFTLSREIHVSGTSRYVIEDRTVSHQEMVEFVKAQGIDLNHNRFLILQGEVEQLSMLPPKAPASSGDSGSQASQSSRGRGGLLEILENLFGSEALIPKIQNREQDYDTLRQALDESSGLVSRCEVELKALAGPCRQAFGYVRLHKKLIVAKARLEAKERYKLVTDAMTKEAEICDLKNEENICVQSLDQLDKELEELRQSTDQMIAEEVNHNEGESDVESDVENNVVQGDMRGELSYADNQNTGDCLYENTGDCLDDRLKRKILMKKLSGVEGRTMKSGIHLTYDLVHDNMVKKFQELKSTKDHYRMEEDRIQSTIMLDERKFREVSTEREALLKEIDMKIEEGKNIIEKCEDAKNNLPKQEKQLEFINEKLIVMDDELKEDLQVINDEIQVITNEKNGVCRKFKLINNIVIEKESILELENEKKLAKDKEKERQIELLKSLKQNIKTHKNDLTNKVGLIEHIHKDRILLQTRVQELKQILVDGRQKKNELEIRKSELEKRHNSKSVNRQAAILYQKLNEQFLMENSVLYKLGTWLLDYVECDYEQYGSALTSAGLGEDIVLTRTDDASEAIIKFVKQNQLGRVTCVTINRAADKWRRLMEEWYKSKDRRYGSLQNIIPVMDLIKIKSFEMEDSEQNIKPIIWSRVRDTLLCTININEARKIAFGKNERFKVVTAKGEVIEKNGSMTGGCGINFIKQAHIYHSGLSVGGEERSRTDEERELKNVKEDLLNIDRVIRDSVEEDNRLAQKINQMNMDINCHINEGKDLEHLILNLTDTYQKAVSETRQPFIEIEQPAAQDTDGIDTVNENELLKKLMELAPTDNSFAEMEITLRSVRLTKLIGIRDKIRQHIKDRDKKLSICSEQIKSLGGVERKRLLDERSSLEKAINRDTDLISNGVEKINTANNRVKQLKESIIPSLEAKKESLIKGTNHNKAICEDLILKQKLHQTALDKFSKRLENFEKKIHEVRQQRQGVEDRIRLYKNKQNAIKDATNEIQYKVNQLQKLVANKDKLLEQLLNDFNDLPSIQDLGGDDTVDDGEHDGHPHSIDSNRHPDAEELKGVIDREQTIGDGQEAIVLKNGDGGMAIEKTPDKADDADNTIIEFPDTKNLDLYKTQATKNYQLEVFKWEEEVKNLGSSMMDISIITEYQKKSHECLAFKSARDRRRDDLEKAYKELQSLKQERRQIFDTGFLFLSEKVKELYQMLTRGGDAELEYKDCNSPFTEGIEYSVRPPRKSWRSIHNLSGGEKTLSSLALIFALHHYRPTPIYFLDEIDAALDTQNVLLIASYVASCQANNAQFVVISLRHEFFQRADRLVGVCKVEDKTKICVIDPDRFASLPVRKKRSKPDEDSPRNQLTDLT</sequence>
<dbReference type="EMBL" id="AFNH02000478">
    <property type="protein sequence ID" value="EZG68219.1"/>
    <property type="molecule type" value="Genomic_DNA"/>
</dbReference>
<dbReference type="OMA" id="CPALDNM"/>
<feature type="compositionally biased region" description="Low complexity" evidence="4">
    <location>
        <begin position="233"/>
        <end position="254"/>
    </location>
</feature>
<feature type="coiled-coil region" evidence="3">
    <location>
        <begin position="1431"/>
        <end position="1458"/>
    </location>
</feature>
<feature type="region of interest" description="Disordered" evidence="4">
    <location>
        <begin position="327"/>
        <end position="347"/>
    </location>
</feature>
<evidence type="ECO:0000313" key="7">
    <source>
        <dbReference type="EMBL" id="EZG68219.1"/>
    </source>
</evidence>
<evidence type="ECO:0000256" key="4">
    <source>
        <dbReference type="SAM" id="MobiDB-lite"/>
    </source>
</evidence>
<keyword evidence="8" id="KW-1185">Reference proteome</keyword>
<evidence type="ECO:0000256" key="2">
    <source>
        <dbReference type="ARBA" id="ARBA00023054"/>
    </source>
</evidence>
<dbReference type="InterPro" id="IPR036277">
    <property type="entry name" value="SMC_hinge_sf"/>
</dbReference>
<dbReference type="GO" id="GO:0005634">
    <property type="term" value="C:nucleus"/>
    <property type="evidence" value="ECO:0007669"/>
    <property type="project" value="UniProtKB-SubCell"/>
</dbReference>
<dbReference type="InterPro" id="IPR003395">
    <property type="entry name" value="RecF/RecN/SMC_N"/>
</dbReference>
<name>A0A023B895_GRENI</name>
<protein>
    <submittedName>
        <fullName evidence="7">Structural maintenance of chromosomes protein</fullName>
    </submittedName>
</protein>
<evidence type="ECO:0000256" key="3">
    <source>
        <dbReference type="SAM" id="Coils"/>
    </source>
</evidence>
<feature type="compositionally biased region" description="Low complexity" evidence="4">
    <location>
        <begin position="333"/>
        <end position="347"/>
    </location>
</feature>
<dbReference type="Gene3D" id="1.20.1060.20">
    <property type="match status" value="1"/>
</dbReference>
<comment type="caution">
    <text evidence="7">The sequence shown here is derived from an EMBL/GenBank/DDBJ whole genome shotgun (WGS) entry which is preliminary data.</text>
</comment>
<feature type="compositionally biased region" description="Acidic residues" evidence="4">
    <location>
        <begin position="1300"/>
        <end position="1309"/>
    </location>
</feature>
<feature type="coiled-coil region" evidence="3">
    <location>
        <begin position="621"/>
        <end position="778"/>
    </location>
</feature>
<feature type="region of interest" description="Disordered" evidence="4">
    <location>
        <begin position="233"/>
        <end position="260"/>
    </location>
</feature>
<dbReference type="InterPro" id="IPR010935">
    <property type="entry name" value="SMC_hinge"/>
</dbReference>
<dbReference type="PANTHER" id="PTHR18937">
    <property type="entry name" value="STRUCTURAL MAINTENANCE OF CHROMOSOMES SMC FAMILY MEMBER"/>
    <property type="match status" value="1"/>
</dbReference>
<dbReference type="eggNOG" id="KOG0996">
    <property type="taxonomic scope" value="Eukaryota"/>
</dbReference>
<organism evidence="7 8">
    <name type="scientific">Gregarina niphandrodes</name>
    <name type="common">Septate eugregarine</name>
    <dbReference type="NCBI Taxonomy" id="110365"/>
    <lineage>
        <taxon>Eukaryota</taxon>
        <taxon>Sar</taxon>
        <taxon>Alveolata</taxon>
        <taxon>Apicomplexa</taxon>
        <taxon>Conoidasida</taxon>
        <taxon>Gregarinasina</taxon>
        <taxon>Eugregarinorida</taxon>
        <taxon>Gregarinidae</taxon>
        <taxon>Gregarina</taxon>
    </lineage>
</organism>
<dbReference type="SUPFAM" id="SSF52540">
    <property type="entry name" value="P-loop containing nucleoside triphosphate hydrolases"/>
    <property type="match status" value="1"/>
</dbReference>
<evidence type="ECO:0000259" key="6">
    <source>
        <dbReference type="Pfam" id="PF06470"/>
    </source>
</evidence>
<dbReference type="Pfam" id="PF06470">
    <property type="entry name" value="SMC_hinge"/>
    <property type="match status" value="1"/>
</dbReference>
<reference evidence="7" key="1">
    <citation type="submission" date="2013-12" db="EMBL/GenBank/DDBJ databases">
        <authorList>
            <person name="Omoto C.K."/>
            <person name="Sibley D."/>
            <person name="Venepally P."/>
            <person name="Hadjithomas M."/>
            <person name="Karamycheva S."/>
            <person name="Brunk B."/>
            <person name="Roos D."/>
            <person name="Caler E."/>
            <person name="Lorenzi H."/>
        </authorList>
    </citation>
    <scope>NUCLEOTIDE SEQUENCE</scope>
</reference>
<feature type="region of interest" description="Disordered" evidence="4">
    <location>
        <begin position="1"/>
        <end position="53"/>
    </location>
</feature>
<accession>A0A023B895</accession>
<dbReference type="OrthoDB" id="5575062at2759"/>
<dbReference type="GeneID" id="22912305"/>
<gene>
    <name evidence="7" type="ORF">GNI_063110</name>
</gene>
<dbReference type="GO" id="GO:0051276">
    <property type="term" value="P:chromosome organization"/>
    <property type="evidence" value="ECO:0007669"/>
    <property type="project" value="InterPro"/>
</dbReference>
<dbReference type="Proteomes" id="UP000019763">
    <property type="component" value="Unassembled WGS sequence"/>
</dbReference>
<proteinExistence type="predicted"/>
<evidence type="ECO:0000313" key="8">
    <source>
        <dbReference type="Proteomes" id="UP000019763"/>
    </source>
</evidence>
<dbReference type="InterPro" id="IPR027417">
    <property type="entry name" value="P-loop_NTPase"/>
</dbReference>
<keyword evidence="2 3" id="KW-0175">Coiled coil</keyword>
<feature type="domain" description="RecF/RecN/SMC N-terminal" evidence="5">
    <location>
        <begin position="146"/>
        <end position="1594"/>
    </location>
</feature>
<dbReference type="RefSeq" id="XP_011130021.1">
    <property type="nucleotide sequence ID" value="XM_011131719.1"/>
</dbReference>
<dbReference type="SUPFAM" id="SSF75553">
    <property type="entry name" value="Smc hinge domain"/>
    <property type="match status" value="1"/>
</dbReference>
<feature type="coiled-coil region" evidence="3">
    <location>
        <begin position="1220"/>
        <end position="1289"/>
    </location>
</feature>
<dbReference type="GO" id="GO:0005524">
    <property type="term" value="F:ATP binding"/>
    <property type="evidence" value="ECO:0007669"/>
    <property type="project" value="InterPro"/>
</dbReference>
<feature type="compositionally biased region" description="Basic and acidic residues" evidence="4">
    <location>
        <begin position="1310"/>
        <end position="1324"/>
    </location>
</feature>
<feature type="region of interest" description="Disordered" evidence="4">
    <location>
        <begin position="1298"/>
        <end position="1324"/>
    </location>
</feature>
<dbReference type="GO" id="GO:0005694">
    <property type="term" value="C:chromosome"/>
    <property type="evidence" value="ECO:0007669"/>
    <property type="project" value="InterPro"/>
</dbReference>
<dbReference type="VEuPathDB" id="CryptoDB:GNI_063110"/>
<feature type="region of interest" description="Disordered" evidence="4">
    <location>
        <begin position="1610"/>
        <end position="1629"/>
    </location>
</feature>
<dbReference type="Gene3D" id="3.30.70.1620">
    <property type="match status" value="1"/>
</dbReference>
<feature type="domain" description="SMC hinge" evidence="6">
    <location>
        <begin position="806"/>
        <end position="932"/>
    </location>
</feature>
<dbReference type="Gene3D" id="3.40.50.300">
    <property type="entry name" value="P-loop containing nucleotide triphosphate hydrolases"/>
    <property type="match status" value="2"/>
</dbReference>